<gene>
    <name evidence="2" type="ORF">FR932_07600</name>
</gene>
<protein>
    <recommendedName>
        <fullName evidence="1">Lon N-terminal domain-containing protein</fullName>
    </recommendedName>
</protein>
<dbReference type="EMBL" id="CP044399">
    <property type="protein sequence ID" value="QFI37725.1"/>
    <property type="molecule type" value="Genomic_DNA"/>
</dbReference>
<organism evidence="2 3">
    <name type="scientific">Moritella marina ATCC 15381</name>
    <dbReference type="NCBI Taxonomy" id="1202962"/>
    <lineage>
        <taxon>Bacteria</taxon>
        <taxon>Pseudomonadati</taxon>
        <taxon>Pseudomonadota</taxon>
        <taxon>Gammaproteobacteria</taxon>
        <taxon>Alteromonadales</taxon>
        <taxon>Moritellaceae</taxon>
        <taxon>Moritella</taxon>
    </lineage>
</organism>
<dbReference type="SUPFAM" id="SSF88697">
    <property type="entry name" value="PUA domain-like"/>
    <property type="match status" value="1"/>
</dbReference>
<dbReference type="Proteomes" id="UP000327424">
    <property type="component" value="Chromosome"/>
</dbReference>
<dbReference type="Gene3D" id="2.30.130.40">
    <property type="entry name" value="LON domain-like"/>
    <property type="match status" value="1"/>
</dbReference>
<proteinExistence type="predicted"/>
<name>A0A5J6WLQ9_MORMI</name>
<dbReference type="InterPro" id="IPR015947">
    <property type="entry name" value="PUA-like_sf"/>
</dbReference>
<dbReference type="OrthoDB" id="8558970at2"/>
<sequence>MQTTSLALLPLTSHILPNGRLPIRIVEERYIRMIIDSAKTMSGFGVVMIDPSQVGPFGRISTIGTHVEIIDFYTLDDGFLGINVEGQQRFIIDAITTEPDGLKMAKVHYITNWPDQIVNANEAYLAEKLEGLYQQHADINQLYTLKDMTNISWVSQRWIELLPLSVSEKQMLLESSDCNRSLAILKTLMPT</sequence>
<reference evidence="2 3" key="1">
    <citation type="submission" date="2019-09" db="EMBL/GenBank/DDBJ databases">
        <title>Hybrid Assembly of the complete Genome of the Deep-Sea Bacterium Moritella marina from long Nanopore and Illumina reads.</title>
        <authorList>
            <person name="Magin S."/>
            <person name="Georgoulis A."/>
            <person name="Papadimitriou K."/>
            <person name="Iliakis G."/>
            <person name="Vorgias C.E."/>
        </authorList>
    </citation>
    <scope>NUCLEOTIDE SEQUENCE [LARGE SCALE GENOMIC DNA]</scope>
    <source>
        <strain evidence="2 3">MP-1</strain>
    </source>
</reference>
<dbReference type="RefSeq" id="WP_019440052.1">
    <property type="nucleotide sequence ID" value="NZ_ALOE01000006.1"/>
</dbReference>
<feature type="domain" description="Lon N-terminal" evidence="1">
    <location>
        <begin position="5"/>
        <end position="191"/>
    </location>
</feature>
<dbReference type="PANTHER" id="PTHR46732:SF8">
    <property type="entry name" value="ATP-DEPENDENT PROTEASE LA (LON) DOMAIN PROTEIN"/>
    <property type="match status" value="1"/>
</dbReference>
<dbReference type="Gene3D" id="1.10.4060.10">
    <property type="entry name" value="BPP1347 like domain"/>
    <property type="match status" value="1"/>
</dbReference>
<dbReference type="AlphaFoldDB" id="A0A5J6WLQ9"/>
<dbReference type="InterPro" id="IPR003111">
    <property type="entry name" value="Lon_prtase_N"/>
</dbReference>
<dbReference type="KEGG" id="mmaa:FR932_07600"/>
<dbReference type="PANTHER" id="PTHR46732">
    <property type="entry name" value="ATP-DEPENDENT PROTEASE LA (LON) DOMAIN PROTEIN"/>
    <property type="match status" value="1"/>
</dbReference>
<evidence type="ECO:0000313" key="3">
    <source>
        <dbReference type="Proteomes" id="UP000327424"/>
    </source>
</evidence>
<dbReference type="SMART" id="SM00464">
    <property type="entry name" value="LON"/>
    <property type="match status" value="1"/>
</dbReference>
<dbReference type="InterPro" id="IPR046336">
    <property type="entry name" value="Lon_prtase_N_sf"/>
</dbReference>
<evidence type="ECO:0000313" key="2">
    <source>
        <dbReference type="EMBL" id="QFI37725.1"/>
    </source>
</evidence>
<keyword evidence="3" id="KW-1185">Reference proteome</keyword>
<evidence type="ECO:0000259" key="1">
    <source>
        <dbReference type="SMART" id="SM00464"/>
    </source>
</evidence>
<dbReference type="Pfam" id="PF02190">
    <property type="entry name" value="LON_substr_bdg"/>
    <property type="match status" value="1"/>
</dbReference>
<accession>A0A5J6WLQ9</accession>